<dbReference type="Proteomes" id="UP000823941">
    <property type="component" value="Chromosome 22"/>
</dbReference>
<reference evidence="2 3" key="1">
    <citation type="submission" date="2021-06" db="EMBL/GenBank/DDBJ databases">
        <title>A haploid diamondback moth (Plutella xylostella L.) genome assembly resolves 31 chromosomes and identifies a diamide resistance mutation.</title>
        <authorList>
            <person name="Ward C.M."/>
            <person name="Perry K.D."/>
            <person name="Baker G."/>
            <person name="Powis K."/>
            <person name="Heckel D.G."/>
            <person name="Baxter S.W."/>
        </authorList>
    </citation>
    <scope>NUCLEOTIDE SEQUENCE [LARGE SCALE GENOMIC DNA]</scope>
    <source>
        <strain evidence="2 3">LV</strain>
        <tissue evidence="2">Single pupa</tissue>
    </source>
</reference>
<name>A0ABQ7Q3H8_PLUXY</name>
<evidence type="ECO:0008006" key="4">
    <source>
        <dbReference type="Google" id="ProtNLM"/>
    </source>
</evidence>
<feature type="region of interest" description="Disordered" evidence="1">
    <location>
        <begin position="44"/>
        <end position="70"/>
    </location>
</feature>
<evidence type="ECO:0000313" key="2">
    <source>
        <dbReference type="EMBL" id="KAG7299310.1"/>
    </source>
</evidence>
<keyword evidence="3" id="KW-1185">Reference proteome</keyword>
<organism evidence="2 3">
    <name type="scientific">Plutella xylostella</name>
    <name type="common">Diamondback moth</name>
    <name type="synonym">Plutella maculipennis</name>
    <dbReference type="NCBI Taxonomy" id="51655"/>
    <lineage>
        <taxon>Eukaryota</taxon>
        <taxon>Metazoa</taxon>
        <taxon>Ecdysozoa</taxon>
        <taxon>Arthropoda</taxon>
        <taxon>Hexapoda</taxon>
        <taxon>Insecta</taxon>
        <taxon>Pterygota</taxon>
        <taxon>Neoptera</taxon>
        <taxon>Endopterygota</taxon>
        <taxon>Lepidoptera</taxon>
        <taxon>Glossata</taxon>
        <taxon>Ditrysia</taxon>
        <taxon>Yponomeutoidea</taxon>
        <taxon>Plutellidae</taxon>
        <taxon>Plutella</taxon>
    </lineage>
</organism>
<gene>
    <name evidence="2" type="ORF">JYU34_016231</name>
</gene>
<accession>A0ABQ7Q3H8</accession>
<evidence type="ECO:0000313" key="3">
    <source>
        <dbReference type="Proteomes" id="UP000823941"/>
    </source>
</evidence>
<dbReference type="EMBL" id="JAHIBW010000022">
    <property type="protein sequence ID" value="KAG7299310.1"/>
    <property type="molecule type" value="Genomic_DNA"/>
</dbReference>
<sequence>MPCRCLAAAAVAADATATAQDARNQHAAVLSSVTVEIARRHLSLTADTTLTDDATREQGNKGGEGTRTSN</sequence>
<protein>
    <recommendedName>
        <fullName evidence="4">Secreted protein</fullName>
    </recommendedName>
</protein>
<evidence type="ECO:0000256" key="1">
    <source>
        <dbReference type="SAM" id="MobiDB-lite"/>
    </source>
</evidence>
<comment type="caution">
    <text evidence="2">The sequence shown here is derived from an EMBL/GenBank/DDBJ whole genome shotgun (WGS) entry which is preliminary data.</text>
</comment>
<proteinExistence type="predicted"/>
<feature type="compositionally biased region" description="Gly residues" evidence="1">
    <location>
        <begin position="60"/>
        <end position="70"/>
    </location>
</feature>